<evidence type="ECO:0000313" key="2">
    <source>
        <dbReference type="Proteomes" id="UP000295146"/>
    </source>
</evidence>
<dbReference type="AlphaFoldDB" id="A0A4R8C319"/>
<dbReference type="RefSeq" id="WP_134107939.1">
    <property type="nucleotide sequence ID" value="NZ_SODP01000003.1"/>
</dbReference>
<organism evidence="1 2">
    <name type="scientific">Kribbella pratensis</name>
    <dbReference type="NCBI Taxonomy" id="2512112"/>
    <lineage>
        <taxon>Bacteria</taxon>
        <taxon>Bacillati</taxon>
        <taxon>Actinomycetota</taxon>
        <taxon>Actinomycetes</taxon>
        <taxon>Propionibacteriales</taxon>
        <taxon>Kribbellaceae</taxon>
        <taxon>Kribbella</taxon>
    </lineage>
</organism>
<gene>
    <name evidence="1" type="ORF">EV653_6217</name>
</gene>
<name>A0A4R8C319_9ACTN</name>
<dbReference type="OrthoDB" id="3797542at2"/>
<evidence type="ECO:0000313" key="1">
    <source>
        <dbReference type="EMBL" id="TDW66195.1"/>
    </source>
</evidence>
<comment type="caution">
    <text evidence="1">The sequence shown here is derived from an EMBL/GenBank/DDBJ whole genome shotgun (WGS) entry which is preliminary data.</text>
</comment>
<keyword evidence="2" id="KW-1185">Reference proteome</keyword>
<reference evidence="1 2" key="1">
    <citation type="submission" date="2019-03" db="EMBL/GenBank/DDBJ databases">
        <title>Genomic Encyclopedia of Type Strains, Phase III (KMG-III): the genomes of soil and plant-associated and newly described type strains.</title>
        <authorList>
            <person name="Whitman W."/>
        </authorList>
    </citation>
    <scope>NUCLEOTIDE SEQUENCE [LARGE SCALE GENOMIC DNA]</scope>
    <source>
        <strain evidence="1 2">VKM Ac-2573</strain>
    </source>
</reference>
<accession>A0A4R8C319</accession>
<protein>
    <submittedName>
        <fullName evidence="1">Uncharacterized protein</fullName>
    </submittedName>
</protein>
<dbReference type="EMBL" id="SODP01000003">
    <property type="protein sequence ID" value="TDW66195.1"/>
    <property type="molecule type" value="Genomic_DNA"/>
</dbReference>
<sequence length="664" mass="71423">MSEPGLPEAVVREALEILLARFEAALIADEDVSTVIREMLDTAGHSVDPARWHAALADELQGYMQELWPEDDAEPPPMLLPCLSAVCDFVLAAPWPELAWVLLLRNDVEPVEPGQLITGMTALLALGEAVEAEVRAEALMTRAYAEQTNGNEERCIDDWVEAFGLSTEPQPRIECATQLAVALSERDELSDAAEWAWRAGILTETADPGHDVDIRTDVVGAQLAAADFLHRTAGGPIERIRTLIDRVLSRPAWWPEGVSGAGLHVIAAGIAIEQNDISRVLDHLGKARQYWDGADEDVQLEWHLIRGEAAVLAGDITSVEVMVRTAGPLVSRVGDDDQRRRFGVLYRWVSQSPGSPDDGTANDVVDVVNGLCRQISSGVIEPAQLQSIERAAEQCDPAEQGHVLVLLKTLEAMVLAALGRTEAAGRTVQRAFEMLDALRENSLGGYPRELGAMIEMAAAIVDFRLGQHDQAARRMEVIWRRGRVGGSLLMTVSAASAAAYVQLEALHRPQQAIEAAVVALTAAQEIRYARVDSGDRLAASRMSAMAHELAINAAATLGDPLLMAEVLEVARAQAMPHVTLEPSMVGGPLGLLPSMLAVMSVPAVVSTTPGPVESSPGVELSPPPLIVMPWGSVALASWLSYPLDVERRSGRLTLEPVASSMGFT</sequence>
<proteinExistence type="predicted"/>
<dbReference type="Proteomes" id="UP000295146">
    <property type="component" value="Unassembled WGS sequence"/>
</dbReference>